<dbReference type="Gene3D" id="3.40.50.720">
    <property type="entry name" value="NAD(P)-binding Rossmann-like Domain"/>
    <property type="match status" value="1"/>
</dbReference>
<protein>
    <submittedName>
        <fullName evidence="3">Uncharacterized protein</fullName>
    </submittedName>
</protein>
<accession>A0AAV6TW92</accession>
<dbReference type="GO" id="GO:0005737">
    <property type="term" value="C:cytoplasm"/>
    <property type="evidence" value="ECO:0007669"/>
    <property type="project" value="TreeGrafter"/>
</dbReference>
<evidence type="ECO:0000313" key="4">
    <source>
        <dbReference type="Proteomes" id="UP000827092"/>
    </source>
</evidence>
<dbReference type="PANTHER" id="PTHR43544:SF7">
    <property type="entry name" value="NADB-LER2"/>
    <property type="match status" value="1"/>
</dbReference>
<dbReference type="InterPro" id="IPR051468">
    <property type="entry name" value="Fungal_SecMetab_SDRs"/>
</dbReference>
<dbReference type="GO" id="GO:0016491">
    <property type="term" value="F:oxidoreductase activity"/>
    <property type="evidence" value="ECO:0007669"/>
    <property type="project" value="UniProtKB-KW"/>
</dbReference>
<gene>
    <name evidence="3" type="ORF">JTE90_028224</name>
</gene>
<keyword evidence="4" id="KW-1185">Reference proteome</keyword>
<dbReference type="CDD" id="cd05325">
    <property type="entry name" value="carb_red_sniffer_like_SDR_c"/>
    <property type="match status" value="1"/>
</dbReference>
<dbReference type="AlphaFoldDB" id="A0AAV6TW92"/>
<evidence type="ECO:0000313" key="3">
    <source>
        <dbReference type="EMBL" id="KAG8175873.1"/>
    </source>
</evidence>
<dbReference type="SUPFAM" id="SSF51735">
    <property type="entry name" value="NAD(P)-binding Rossmann-fold domains"/>
    <property type="match status" value="1"/>
</dbReference>
<sequence>MSVLVTGANSGIGLEFVRQLVQHEKYPRYVFATYRSKGTIQELENIKKSSDRCQVILIQADVTNKEDVKSLRNSIEEIVGDKGLNMLINNAGALRIGSYGKLTEEDMLFHFKTNTVGPVTVFKEMLPLLVKGNESKPNGELFQVKVLNISSMAGSIGDLGEIPLELVESTISYRTSKAALNMAMRSIAIALKDKGILMVNMGPGYVITDKGSTSADVAESVSLTIDVPESVSAMLKTLPTLDQSRHGDFMDRHGRAIAY</sequence>
<dbReference type="InterPro" id="IPR002347">
    <property type="entry name" value="SDR_fam"/>
</dbReference>
<comment type="caution">
    <text evidence="3">The sequence shown here is derived from an EMBL/GenBank/DDBJ whole genome shotgun (WGS) entry which is preliminary data.</text>
</comment>
<evidence type="ECO:0000256" key="1">
    <source>
        <dbReference type="ARBA" id="ARBA00022857"/>
    </source>
</evidence>
<evidence type="ECO:0000256" key="2">
    <source>
        <dbReference type="ARBA" id="ARBA00023002"/>
    </source>
</evidence>
<dbReference type="Proteomes" id="UP000827092">
    <property type="component" value="Unassembled WGS sequence"/>
</dbReference>
<proteinExistence type="predicted"/>
<name>A0AAV6TW92_9ARAC</name>
<dbReference type="InterPro" id="IPR036291">
    <property type="entry name" value="NAD(P)-bd_dom_sf"/>
</dbReference>
<dbReference type="Pfam" id="PF00106">
    <property type="entry name" value="adh_short"/>
    <property type="match status" value="1"/>
</dbReference>
<dbReference type="PANTHER" id="PTHR43544">
    <property type="entry name" value="SHORT-CHAIN DEHYDROGENASE/REDUCTASE"/>
    <property type="match status" value="1"/>
</dbReference>
<dbReference type="EMBL" id="JAFNEN010000945">
    <property type="protein sequence ID" value="KAG8175873.1"/>
    <property type="molecule type" value="Genomic_DNA"/>
</dbReference>
<reference evidence="3 4" key="1">
    <citation type="journal article" date="2022" name="Nat. Ecol. Evol.">
        <title>A masculinizing supergene underlies an exaggerated male reproductive morph in a spider.</title>
        <authorList>
            <person name="Hendrickx F."/>
            <person name="De Corte Z."/>
            <person name="Sonet G."/>
            <person name="Van Belleghem S.M."/>
            <person name="Kostlbacher S."/>
            <person name="Vangestel C."/>
        </authorList>
    </citation>
    <scope>NUCLEOTIDE SEQUENCE [LARGE SCALE GENOMIC DNA]</scope>
    <source>
        <strain evidence="3">W744_W776</strain>
    </source>
</reference>
<keyword evidence="1" id="KW-0521">NADP</keyword>
<dbReference type="PRINTS" id="PR00081">
    <property type="entry name" value="GDHRDH"/>
</dbReference>
<organism evidence="3 4">
    <name type="scientific">Oedothorax gibbosus</name>
    <dbReference type="NCBI Taxonomy" id="931172"/>
    <lineage>
        <taxon>Eukaryota</taxon>
        <taxon>Metazoa</taxon>
        <taxon>Ecdysozoa</taxon>
        <taxon>Arthropoda</taxon>
        <taxon>Chelicerata</taxon>
        <taxon>Arachnida</taxon>
        <taxon>Araneae</taxon>
        <taxon>Araneomorphae</taxon>
        <taxon>Entelegynae</taxon>
        <taxon>Araneoidea</taxon>
        <taxon>Linyphiidae</taxon>
        <taxon>Erigoninae</taxon>
        <taxon>Oedothorax</taxon>
    </lineage>
</organism>
<keyword evidence="2" id="KW-0560">Oxidoreductase</keyword>